<dbReference type="Proteomes" id="UP001186944">
    <property type="component" value="Unassembled WGS sequence"/>
</dbReference>
<gene>
    <name evidence="3" type="ORF">FSP39_019719</name>
</gene>
<comment type="caution">
    <text evidence="3">The sequence shown here is derived from an EMBL/GenBank/DDBJ whole genome shotgun (WGS) entry which is preliminary data.</text>
</comment>
<accession>A0AA88YDV1</accession>
<evidence type="ECO:0000313" key="4">
    <source>
        <dbReference type="Proteomes" id="UP001186944"/>
    </source>
</evidence>
<dbReference type="Gene3D" id="2.80.10.70">
    <property type="entry name" value="Spindlin/Ssty"/>
    <property type="match status" value="1"/>
</dbReference>
<dbReference type="AlphaFoldDB" id="A0AA88YDV1"/>
<keyword evidence="2" id="KW-0540">Nuclease</keyword>
<dbReference type="Pfam" id="PF02513">
    <property type="entry name" value="Spin-Ssty"/>
    <property type="match status" value="1"/>
</dbReference>
<evidence type="ECO:0000313" key="3">
    <source>
        <dbReference type="EMBL" id="KAK3103507.1"/>
    </source>
</evidence>
<sequence length="310" mass="36495">MLHLLERQAGDHLPGGKFSTAPATIWEQSRSTIKHNKLPEFFFGQLDFLLRYKPNATTLCNEAFLVFSHNKTGRWLNELPDDERSVLLKEAKTEGPKIRKRFQQRMKEIESKRLSAQKMKENELHEKQERLYKRKEKMTNDILFFGLWQSEEEMTQQLQEIKRKTEKVKAVKAQLTFRKTVLHQTTLNKSLFQFSFGKKAKSLDELKANLKVLIDEARKGSTSETKSKKTPLLVLKRIKHKFENDWYYGEVVSVVPGFTDWYNVKYDNDPAIYVYRLQDDYELGDLLIVPKSAERFLSMMITFELGFLLT</sequence>
<evidence type="ECO:0000256" key="2">
    <source>
        <dbReference type="ARBA" id="ARBA00022722"/>
    </source>
</evidence>
<name>A0AA88YDV1_PINIB</name>
<dbReference type="GO" id="GO:0000175">
    <property type="term" value="F:3'-5'-RNA exonuclease activity"/>
    <property type="evidence" value="ECO:0007669"/>
    <property type="project" value="InterPro"/>
</dbReference>
<keyword evidence="4" id="KW-1185">Reference proteome</keyword>
<evidence type="ECO:0000256" key="1">
    <source>
        <dbReference type="ARBA" id="ARBA00009467"/>
    </source>
</evidence>
<dbReference type="InterPro" id="IPR003671">
    <property type="entry name" value="SPIN/Ssty"/>
</dbReference>
<dbReference type="GO" id="GO:0007276">
    <property type="term" value="P:gamete generation"/>
    <property type="evidence" value="ECO:0007669"/>
    <property type="project" value="InterPro"/>
</dbReference>
<dbReference type="InterPro" id="IPR042567">
    <property type="entry name" value="SPIN/Ssty_sf"/>
</dbReference>
<keyword evidence="2" id="KW-0378">Hydrolase</keyword>
<dbReference type="PANTHER" id="PTHR11046">
    <property type="entry name" value="OLIGORIBONUCLEASE, MITOCHONDRIAL"/>
    <property type="match status" value="1"/>
</dbReference>
<comment type="similarity">
    <text evidence="1">Belongs to the SPIN/STSY family.</text>
</comment>
<organism evidence="3 4">
    <name type="scientific">Pinctada imbricata</name>
    <name type="common">Atlantic pearl-oyster</name>
    <name type="synonym">Pinctada martensii</name>
    <dbReference type="NCBI Taxonomy" id="66713"/>
    <lineage>
        <taxon>Eukaryota</taxon>
        <taxon>Metazoa</taxon>
        <taxon>Spiralia</taxon>
        <taxon>Lophotrochozoa</taxon>
        <taxon>Mollusca</taxon>
        <taxon>Bivalvia</taxon>
        <taxon>Autobranchia</taxon>
        <taxon>Pteriomorphia</taxon>
        <taxon>Pterioida</taxon>
        <taxon>Pterioidea</taxon>
        <taxon>Pteriidae</taxon>
        <taxon>Pinctada</taxon>
    </lineage>
</organism>
<dbReference type="PANTHER" id="PTHR11046:SF25">
    <property type="match status" value="1"/>
</dbReference>
<dbReference type="InterPro" id="IPR022894">
    <property type="entry name" value="Oligoribonuclease"/>
</dbReference>
<protein>
    <submittedName>
        <fullName evidence="3">Uncharacterized protein</fullName>
    </submittedName>
</protein>
<proteinExistence type="inferred from homology"/>
<dbReference type="EMBL" id="VSWD01000005">
    <property type="protein sequence ID" value="KAK3103507.1"/>
    <property type="molecule type" value="Genomic_DNA"/>
</dbReference>
<reference evidence="3" key="1">
    <citation type="submission" date="2019-08" db="EMBL/GenBank/DDBJ databases">
        <title>The improved chromosome-level genome for the pearl oyster Pinctada fucata martensii using PacBio sequencing and Hi-C.</title>
        <authorList>
            <person name="Zheng Z."/>
        </authorList>
    </citation>
    <scope>NUCLEOTIDE SEQUENCE</scope>
    <source>
        <strain evidence="3">ZZ-2019</strain>
        <tissue evidence="3">Adductor muscle</tissue>
    </source>
</reference>